<evidence type="ECO:0000313" key="15">
    <source>
        <dbReference type="EMBL" id="KAF3206530.1"/>
    </source>
</evidence>
<evidence type="ECO:0000256" key="10">
    <source>
        <dbReference type="SAM" id="MobiDB-lite"/>
    </source>
</evidence>
<dbReference type="PANTHER" id="PTHR13948:SF3">
    <property type="entry name" value="FI21118P1"/>
    <property type="match status" value="1"/>
</dbReference>
<feature type="domain" description="RRM" evidence="12">
    <location>
        <begin position="150"/>
        <end position="231"/>
    </location>
</feature>
<evidence type="ECO:0000256" key="11">
    <source>
        <dbReference type="SAM" id="Phobius"/>
    </source>
</evidence>
<dbReference type="InterPro" id="IPR000467">
    <property type="entry name" value="G_patch_dom"/>
</dbReference>
<comment type="caution">
    <text evidence="15">The sequence shown here is derived from an EMBL/GenBank/DDBJ whole genome shotgun (WGS) entry which is preliminary data.</text>
</comment>
<keyword evidence="11" id="KW-0812">Transmembrane</keyword>
<keyword evidence="7" id="KW-0539">Nucleus</keyword>
<evidence type="ECO:0000256" key="8">
    <source>
        <dbReference type="PROSITE-ProRule" id="PRU00176"/>
    </source>
</evidence>
<evidence type="ECO:0000256" key="1">
    <source>
        <dbReference type="ARBA" id="ARBA00004123"/>
    </source>
</evidence>
<comment type="subcellular location">
    <subcellularLocation>
        <location evidence="1">Nucleus</location>
    </subcellularLocation>
</comment>
<dbReference type="InterPro" id="IPR012677">
    <property type="entry name" value="Nucleotide-bd_a/b_plait_sf"/>
</dbReference>
<keyword evidence="5" id="KW-0862">Zinc</keyword>
<dbReference type="PROSITE" id="PS50174">
    <property type="entry name" value="G_PATCH"/>
    <property type="match status" value="1"/>
</dbReference>
<dbReference type="InterPro" id="IPR015915">
    <property type="entry name" value="Kelch-typ_b-propeller"/>
</dbReference>
<keyword evidence="4 9" id="KW-0863">Zinc-finger</keyword>
<dbReference type="PANTHER" id="PTHR13948">
    <property type="entry name" value="RNA-BINDING PROTEIN"/>
    <property type="match status" value="1"/>
</dbReference>
<protein>
    <submittedName>
        <fullName evidence="15">Uncharacterized protein</fullName>
    </submittedName>
</protein>
<dbReference type="InterPro" id="IPR055494">
    <property type="entry name" value="DUF7066"/>
</dbReference>
<dbReference type="Pfam" id="PF01585">
    <property type="entry name" value="G-patch"/>
    <property type="match status" value="1"/>
</dbReference>
<feature type="region of interest" description="Disordered" evidence="10">
    <location>
        <begin position="431"/>
        <end position="483"/>
    </location>
</feature>
<dbReference type="PROSITE" id="PS50199">
    <property type="entry name" value="ZF_RANBP2_2"/>
    <property type="match status" value="1"/>
</dbReference>
<dbReference type="SMART" id="SM00360">
    <property type="entry name" value="RRM"/>
    <property type="match status" value="2"/>
</dbReference>
<evidence type="ECO:0000256" key="7">
    <source>
        <dbReference type="ARBA" id="ARBA00023242"/>
    </source>
</evidence>
<evidence type="ECO:0000256" key="5">
    <source>
        <dbReference type="ARBA" id="ARBA00022833"/>
    </source>
</evidence>
<dbReference type="InterPro" id="IPR036443">
    <property type="entry name" value="Znf_RanBP2_sf"/>
</dbReference>
<dbReference type="Proteomes" id="UP000483672">
    <property type="component" value="Unassembled WGS sequence"/>
</dbReference>
<dbReference type="GO" id="GO:0005634">
    <property type="term" value="C:nucleus"/>
    <property type="evidence" value="ECO:0007669"/>
    <property type="project" value="UniProtKB-SubCell"/>
</dbReference>
<feature type="transmembrane region" description="Helical" evidence="11">
    <location>
        <begin position="1189"/>
        <end position="1211"/>
    </location>
</feature>
<dbReference type="GO" id="GO:0008270">
    <property type="term" value="F:zinc ion binding"/>
    <property type="evidence" value="ECO:0007669"/>
    <property type="project" value="UniProtKB-KW"/>
</dbReference>
<evidence type="ECO:0000313" key="16">
    <source>
        <dbReference type="Proteomes" id="UP000483672"/>
    </source>
</evidence>
<dbReference type="GO" id="GO:0003723">
    <property type="term" value="F:RNA binding"/>
    <property type="evidence" value="ECO:0007669"/>
    <property type="project" value="UniProtKB-UniRule"/>
</dbReference>
<dbReference type="Gene3D" id="2.120.10.80">
    <property type="entry name" value="Kelch-type beta propeller"/>
    <property type="match status" value="1"/>
</dbReference>
<feature type="compositionally biased region" description="Pro residues" evidence="10">
    <location>
        <begin position="1277"/>
        <end position="1287"/>
    </location>
</feature>
<feature type="domain" description="RanBP2-type" evidence="14">
    <location>
        <begin position="237"/>
        <end position="266"/>
    </location>
</feature>
<evidence type="ECO:0000259" key="14">
    <source>
        <dbReference type="PROSITE" id="PS50199"/>
    </source>
</evidence>
<dbReference type="EMBL" id="WIPF01000123">
    <property type="protein sequence ID" value="KAF3206530.1"/>
    <property type="molecule type" value="Genomic_DNA"/>
</dbReference>
<feature type="domain" description="G-patch" evidence="13">
    <location>
        <begin position="636"/>
        <end position="682"/>
    </location>
</feature>
<evidence type="ECO:0000256" key="3">
    <source>
        <dbReference type="ARBA" id="ARBA00022737"/>
    </source>
</evidence>
<dbReference type="InterPro" id="IPR011043">
    <property type="entry name" value="Gal_Oxase/kelch_b-propeller"/>
</dbReference>
<dbReference type="PROSITE" id="PS50102">
    <property type="entry name" value="RRM"/>
    <property type="match status" value="2"/>
</dbReference>
<feature type="compositionally biased region" description="Polar residues" evidence="10">
    <location>
        <begin position="498"/>
        <end position="510"/>
    </location>
</feature>
<keyword evidence="11" id="KW-1133">Transmembrane helix</keyword>
<dbReference type="Gene3D" id="3.30.70.330">
    <property type="match status" value="2"/>
</dbReference>
<dbReference type="SMART" id="SM00547">
    <property type="entry name" value="ZnF_RBZ"/>
    <property type="match status" value="1"/>
</dbReference>
<feature type="compositionally biased region" description="Basic and acidic residues" evidence="10">
    <location>
        <begin position="7"/>
        <end position="84"/>
    </location>
</feature>
<dbReference type="InterPro" id="IPR001876">
    <property type="entry name" value="Znf_RanBP2"/>
</dbReference>
<evidence type="ECO:0000256" key="2">
    <source>
        <dbReference type="ARBA" id="ARBA00022723"/>
    </source>
</evidence>
<gene>
    <name evidence="15" type="ORF">TWF191_001424</name>
</gene>
<dbReference type="InterPro" id="IPR035979">
    <property type="entry name" value="RBD_domain_sf"/>
</dbReference>
<evidence type="ECO:0000256" key="9">
    <source>
        <dbReference type="PROSITE-ProRule" id="PRU00322"/>
    </source>
</evidence>
<dbReference type="InterPro" id="IPR000504">
    <property type="entry name" value="RRM_dom"/>
</dbReference>
<evidence type="ECO:0000256" key="6">
    <source>
        <dbReference type="ARBA" id="ARBA00022884"/>
    </source>
</evidence>
<feature type="region of interest" description="Disordered" evidence="10">
    <location>
        <begin position="1250"/>
        <end position="1297"/>
    </location>
</feature>
<evidence type="ECO:0000259" key="12">
    <source>
        <dbReference type="PROSITE" id="PS50102"/>
    </source>
</evidence>
<feature type="compositionally biased region" description="Basic and acidic residues" evidence="10">
    <location>
        <begin position="438"/>
        <end position="462"/>
    </location>
</feature>
<dbReference type="Pfam" id="PF00076">
    <property type="entry name" value="RRM_1"/>
    <property type="match status" value="1"/>
</dbReference>
<feature type="region of interest" description="Disordered" evidence="10">
    <location>
        <begin position="1"/>
        <end position="148"/>
    </location>
</feature>
<dbReference type="PROSITE" id="PS01358">
    <property type="entry name" value="ZF_RANBP2_1"/>
    <property type="match status" value="1"/>
</dbReference>
<feature type="region of interest" description="Disordered" evidence="10">
    <location>
        <begin position="598"/>
        <end position="639"/>
    </location>
</feature>
<evidence type="ECO:0000256" key="4">
    <source>
        <dbReference type="ARBA" id="ARBA00022771"/>
    </source>
</evidence>
<dbReference type="SUPFAM" id="SSF50965">
    <property type="entry name" value="Galactose oxidase, central domain"/>
    <property type="match status" value="1"/>
</dbReference>
<keyword evidence="3" id="KW-0677">Repeat</keyword>
<keyword evidence="11" id="KW-0472">Membrane</keyword>
<name>A0A7C8UEC2_ORBOL</name>
<dbReference type="SUPFAM" id="SSF90209">
    <property type="entry name" value="Ran binding protein zinc finger-like"/>
    <property type="match status" value="1"/>
</dbReference>
<sequence length="1297" mass="144129">MSHSRQRHYDTGRLAYDDEREDYHDRDRAYSQNYDRERDPTGWRERRDGSYSPRGRDRAYQDNAPRHDSRDRLSPPYRRLERSRSPYYPSNDIRPPRRNSSRSPSPDSRHYRRSSPHGRDPERQSRRQYYDRDAPERYDDRGPYYGQPSRDIMLEGIGGDMTDHDIQTELQSLNVEGLNAVTVIRERKTGISRGFAFARFREISDSKRFLERFFPSMTISGARISLAYAKERAESTVTDDWHCSVCLLSNFPRRTACYRCGTSRADSEATGPLLTSALNHFSNDGSKDAGEIPSQFLLIRDLEPNVTEELLLKGAQKLSADEFAIKRILLVRDRRTNESWRFGFAEFSNVDEAKRAFERYTAMDGGFTIKSRPVTVGYIHPGVFVPMIQPKPSSEKWTFEPLGGMGGGVKLAYWDEEGYCKVHFAEYAMQDPTNEPQNRVKEDSKPRKKTDKTASDAGMVEKTKKRKAENITGKEPANASKKLPSHLQFWQERHTELHGTNPTDHGTPTAATVDEDEEDTYPAKSYADPVKLCCYLCSRQFKTEVDVNKHERVSELHFKNLKDEKLVKVAEAKLRKNGIVRDRETVDDDGLAYRDRAKERRIIHSQPANPGAAKGQQKSKEVAAARESPEKETKVPISRGASLLSKMGWTEGRGLGAQETGITAPIVAGMYVEGVGLGASGGKAKHIRHTTIVQAQSDVTKLQLPSGHYVSLDRSFLRGQILALSRKPHRFAHRRLVSAGPDVHAYAPAGSSLLAATAEELIERQTGNNPFSGQFCDYTSFQASVVGDRLLMFGGNLTIDKGANSKEKRELEPGFQFFSMFLNETFQATASVSEYLRREPDPAAEKRIASMRDGGAYSYNGDIYFYGGQQLFNAGDDDLIYKCTPTSRDIAWNSAAINGNVRRTITKGASVDASSENKGFYFGGQNIIAKGSDDAQADRVLNGTLSNNLIVVSFSSGKQEFTNITASASRSRPLAQSNLLFVPAGKEGILVNLGGDDGTGDGAWEDLQVFDIGSSTWFNQRTRGNLTSGNSRYPGPGTCSVVQSDGNNHFIYVYGGSNRAPGQSQLAILTIPTFQWFTVSKRSYPSKVNAQCQLVGERQMLILGGRSSNGRGDCGGNSFLEILDISSLDIVSTFPNSNPFTPPPLVRTASNSSNPLDGWTDPELQGLYEVQYQTFGQRNRESKSEKGPIIGGVVGGVAGVLILGIIAVFFIMRSHRKKSTRDVKEAVAEVKRNNAAQPFLGQPSPAFISGEYPNAYPHGHPPSQSYKDDYIVEAPANPAPVELPPSTPAMRPTELPS</sequence>
<feature type="compositionally biased region" description="Basic and acidic residues" evidence="10">
    <location>
        <begin position="618"/>
        <end position="634"/>
    </location>
</feature>
<accession>A0A7C8UEC2</accession>
<feature type="compositionally biased region" description="Basic and acidic residues" evidence="10">
    <location>
        <begin position="117"/>
        <end position="142"/>
    </location>
</feature>
<evidence type="ECO:0000259" key="13">
    <source>
        <dbReference type="PROSITE" id="PS50174"/>
    </source>
</evidence>
<dbReference type="SUPFAM" id="SSF54928">
    <property type="entry name" value="RNA-binding domain, RBD"/>
    <property type="match status" value="1"/>
</dbReference>
<reference evidence="15 16" key="1">
    <citation type="submission" date="2019-06" db="EMBL/GenBank/DDBJ databases">
        <authorList>
            <person name="Palmer J.M."/>
        </authorList>
    </citation>
    <scope>NUCLEOTIDE SEQUENCE [LARGE SCALE GENOMIC DNA]</scope>
    <source>
        <strain evidence="15 16">TWF191</strain>
    </source>
</reference>
<proteinExistence type="predicted"/>
<organism evidence="15 16">
    <name type="scientific">Orbilia oligospora</name>
    <name type="common">Nematode-trapping fungus</name>
    <name type="synonym">Arthrobotrys oligospora</name>
    <dbReference type="NCBI Taxonomy" id="2813651"/>
    <lineage>
        <taxon>Eukaryota</taxon>
        <taxon>Fungi</taxon>
        <taxon>Dikarya</taxon>
        <taxon>Ascomycota</taxon>
        <taxon>Pezizomycotina</taxon>
        <taxon>Orbiliomycetes</taxon>
        <taxon>Orbiliales</taxon>
        <taxon>Orbiliaceae</taxon>
        <taxon>Orbilia</taxon>
    </lineage>
</organism>
<keyword evidence="6 8" id="KW-0694">RNA-binding</keyword>
<feature type="domain" description="RRM" evidence="12">
    <location>
        <begin position="295"/>
        <end position="381"/>
    </location>
</feature>
<dbReference type="Pfam" id="PF23217">
    <property type="entry name" value="DUF7066"/>
    <property type="match status" value="1"/>
</dbReference>
<feature type="region of interest" description="Disordered" evidence="10">
    <location>
        <begin position="497"/>
        <end position="521"/>
    </location>
</feature>
<dbReference type="GO" id="GO:0000398">
    <property type="term" value="P:mRNA splicing, via spliceosome"/>
    <property type="evidence" value="ECO:0007669"/>
    <property type="project" value="TreeGrafter"/>
</dbReference>
<dbReference type="Gene3D" id="4.10.1060.10">
    <property type="entry name" value="Zinc finger, RanBP2-type"/>
    <property type="match status" value="1"/>
</dbReference>
<dbReference type="SMART" id="SM00443">
    <property type="entry name" value="G_patch"/>
    <property type="match status" value="1"/>
</dbReference>
<keyword evidence="2" id="KW-0479">Metal-binding</keyword>
<dbReference type="Pfam" id="PF00641">
    <property type="entry name" value="Zn_ribbon_RanBP"/>
    <property type="match status" value="1"/>
</dbReference>